<dbReference type="AlphaFoldDB" id="A0A507FNM5"/>
<feature type="region of interest" description="Disordered" evidence="2">
    <location>
        <begin position="341"/>
        <end position="432"/>
    </location>
</feature>
<dbReference type="EMBL" id="QEAP01000024">
    <property type="protein sequence ID" value="TPX77290.1"/>
    <property type="molecule type" value="Genomic_DNA"/>
</dbReference>
<proteinExistence type="predicted"/>
<feature type="compositionally biased region" description="Low complexity" evidence="2">
    <location>
        <begin position="772"/>
        <end position="783"/>
    </location>
</feature>
<accession>A0A507FNM5</accession>
<reference evidence="3 4" key="1">
    <citation type="journal article" date="2019" name="Sci. Rep.">
        <title>Comparative genomics of chytrid fungi reveal insights into the obligate biotrophic and pathogenic lifestyle of Synchytrium endobioticum.</title>
        <authorList>
            <person name="van de Vossenberg B.T.L.H."/>
            <person name="Warris S."/>
            <person name="Nguyen H.D.T."/>
            <person name="van Gent-Pelzer M.P.E."/>
            <person name="Joly D.L."/>
            <person name="van de Geest H.C."/>
            <person name="Bonants P.J.M."/>
            <person name="Smith D.S."/>
            <person name="Levesque C.A."/>
            <person name="van der Lee T.A.J."/>
        </authorList>
    </citation>
    <scope>NUCLEOTIDE SEQUENCE [LARGE SCALE GENOMIC DNA]</scope>
    <source>
        <strain evidence="3 4">CBS 675.73</strain>
    </source>
</reference>
<feature type="compositionally biased region" description="Low complexity" evidence="2">
    <location>
        <begin position="137"/>
        <end position="146"/>
    </location>
</feature>
<feature type="compositionally biased region" description="Polar residues" evidence="2">
    <location>
        <begin position="964"/>
        <end position="978"/>
    </location>
</feature>
<feature type="compositionally biased region" description="Polar residues" evidence="2">
    <location>
        <begin position="341"/>
        <end position="361"/>
    </location>
</feature>
<dbReference type="STRING" id="246404.A0A507FNM5"/>
<feature type="coiled-coil region" evidence="1">
    <location>
        <begin position="664"/>
        <end position="705"/>
    </location>
</feature>
<feature type="compositionally biased region" description="Polar residues" evidence="2">
    <location>
        <begin position="162"/>
        <end position="173"/>
    </location>
</feature>
<feature type="compositionally biased region" description="Low complexity" evidence="2">
    <location>
        <begin position="95"/>
        <end position="113"/>
    </location>
</feature>
<keyword evidence="4" id="KW-1185">Reference proteome</keyword>
<dbReference type="OrthoDB" id="3197614at2759"/>
<dbReference type="PANTHER" id="PTHR40130">
    <property type="entry name" value="EXPRESSED PROTEIN"/>
    <property type="match status" value="1"/>
</dbReference>
<evidence type="ECO:0008006" key="5">
    <source>
        <dbReference type="Google" id="ProtNLM"/>
    </source>
</evidence>
<gene>
    <name evidence="3" type="ORF">CcCBS67573_g01455</name>
</gene>
<feature type="region of interest" description="Disordered" evidence="2">
    <location>
        <begin position="67"/>
        <end position="115"/>
    </location>
</feature>
<feature type="compositionally biased region" description="Polar residues" evidence="2">
    <location>
        <begin position="926"/>
        <end position="940"/>
    </location>
</feature>
<feature type="compositionally biased region" description="Polar residues" evidence="2">
    <location>
        <begin position="400"/>
        <end position="411"/>
    </location>
</feature>
<feature type="region of interest" description="Disordered" evidence="2">
    <location>
        <begin position="733"/>
        <end position="798"/>
    </location>
</feature>
<dbReference type="Proteomes" id="UP000320333">
    <property type="component" value="Unassembled WGS sequence"/>
</dbReference>
<keyword evidence="1" id="KW-0175">Coiled coil</keyword>
<evidence type="ECO:0000256" key="1">
    <source>
        <dbReference type="SAM" id="Coils"/>
    </source>
</evidence>
<evidence type="ECO:0000313" key="4">
    <source>
        <dbReference type="Proteomes" id="UP000320333"/>
    </source>
</evidence>
<feature type="region of interest" description="Disordered" evidence="2">
    <location>
        <begin position="137"/>
        <end position="189"/>
    </location>
</feature>
<sequence>MDTSSAVSKANAFAAAAESYTDAGQFAQAIEAHFRAAEQFLLATAVASDPESRRTLRMLFANHTYKGKALQRRHSTTNSSTNGGDKIASNDNSQPAKAFSATTTSATGPPRTANLSGFTAAAATAPEGSNIHISHAVKSAESNSSAAKKRHSGPSPPVAATVSKSNPITNYTRSNPPSPSNSPASNLWSNTFEGTDALSGYGSQLLLAAGTNQNPNFSDPSTATPATVPVESLDASVFGRSPAASSASLQQGLKNSPNLAAANQAKAMRAPLNATQFMPENIDNSYYLLEDAQGNPISTDSDQPEDATPFDKFWDVVENLVQKISISTSAPLQAMQQQAWNPSSMPMPASSTGSHLSSGIKGTSIPGRPGYAPSVGSSKGPSPQMFENLKGFKSPPNHPAMTTISSVSPAPQNQQYQHQQQQMPHSKLSPSSSIATANMLNSYFVVPSNTFNSSSGVAASYLGGTGANGYDPNHIYPDGVDVRLDGGGGGRGGGAVSMDGVDNSEYSRGLGGGPSMNAAGGLSLPRKMRAVGETRNSATARGKTYEELQLENEQLKQTVDFLAKRVSVLDKAAEENNMLKSSIIQFRQDIQKQAKRFGVPSNAGPHFSHLPPRHNSSESNHGRQLSPTSSSVMNQSQMSLPGGTGEGSKTKHGQGSGGLAAEVQDQLYSKVNRLELELNALKEQYDQQEQELAKYKEKWIKAKDSARKKKELKTATGLAASALMLEDSAATAESLGGQGSGGGSGSGRGDLGSIDGSMTFSVYGKDGDGAGSTPSSDTPASPAKENEADPSINPHPLSLETVSSSYEATRGPDLDAEESEFKIFSPSQGNTPLASAIGFQLPPQEQASLSRPAVTPQYNSVTPTMVAASLSTSVVVDASAALLSSHLRDPATSRSAPAFTGNLMSASIGVSSTKSSPASGRGGSGTAISIQNVSLLQKGNETGPGRPSDDSATPSAPPPDLAESSVSGGSMFYSATFQ</sequence>
<feature type="region of interest" description="Disordered" evidence="2">
    <location>
        <begin position="598"/>
        <end position="658"/>
    </location>
</feature>
<protein>
    <recommendedName>
        <fullName evidence="5">MIT domain-containing protein</fullName>
    </recommendedName>
</protein>
<evidence type="ECO:0000313" key="3">
    <source>
        <dbReference type="EMBL" id="TPX77290.1"/>
    </source>
</evidence>
<dbReference type="Gene3D" id="1.20.58.80">
    <property type="entry name" value="Phosphotransferase system, lactose/cellobiose-type IIA subunit"/>
    <property type="match status" value="1"/>
</dbReference>
<name>A0A507FNM5_9FUNG</name>
<feature type="compositionally biased region" description="Polar residues" evidence="2">
    <location>
        <begin position="617"/>
        <end position="639"/>
    </location>
</feature>
<feature type="compositionally biased region" description="Polar residues" evidence="2">
    <location>
        <begin position="909"/>
        <end position="918"/>
    </location>
</feature>
<evidence type="ECO:0000256" key="2">
    <source>
        <dbReference type="SAM" id="MobiDB-lite"/>
    </source>
</evidence>
<feature type="compositionally biased region" description="Polar residues" evidence="2">
    <location>
        <begin position="76"/>
        <end position="94"/>
    </location>
</feature>
<feature type="region of interest" description="Disordered" evidence="2">
    <location>
        <begin position="909"/>
        <end position="978"/>
    </location>
</feature>
<organism evidence="3 4">
    <name type="scientific">Chytriomyces confervae</name>
    <dbReference type="NCBI Taxonomy" id="246404"/>
    <lineage>
        <taxon>Eukaryota</taxon>
        <taxon>Fungi</taxon>
        <taxon>Fungi incertae sedis</taxon>
        <taxon>Chytridiomycota</taxon>
        <taxon>Chytridiomycota incertae sedis</taxon>
        <taxon>Chytridiomycetes</taxon>
        <taxon>Chytridiales</taxon>
        <taxon>Chytriomycetaceae</taxon>
        <taxon>Chytriomyces</taxon>
    </lineage>
</organism>
<comment type="caution">
    <text evidence="3">The sequence shown here is derived from an EMBL/GenBank/DDBJ whole genome shotgun (WGS) entry which is preliminary data.</text>
</comment>
<feature type="compositionally biased region" description="Gly residues" evidence="2">
    <location>
        <begin position="736"/>
        <end position="750"/>
    </location>
</feature>
<dbReference type="PANTHER" id="PTHR40130:SF1">
    <property type="entry name" value="SPINDLE POLE BODY-ASSOCIATED PROTEIN CUT12 DOMAIN-CONTAINING PROTEIN"/>
    <property type="match status" value="1"/>
</dbReference>
<feature type="compositionally biased region" description="Low complexity" evidence="2">
    <location>
        <begin position="412"/>
        <end position="422"/>
    </location>
</feature>